<name>A0AAV4VTI3_9ARAC</name>
<evidence type="ECO:0000256" key="1">
    <source>
        <dbReference type="SAM" id="MobiDB-lite"/>
    </source>
</evidence>
<feature type="region of interest" description="Disordered" evidence="1">
    <location>
        <begin position="94"/>
        <end position="123"/>
    </location>
</feature>
<gene>
    <name evidence="2" type="ORF">CDAR_429831</name>
</gene>
<dbReference type="EMBL" id="BPLQ01013632">
    <property type="protein sequence ID" value="GIY73622.1"/>
    <property type="molecule type" value="Genomic_DNA"/>
</dbReference>
<organism evidence="2 3">
    <name type="scientific">Caerostris darwini</name>
    <dbReference type="NCBI Taxonomy" id="1538125"/>
    <lineage>
        <taxon>Eukaryota</taxon>
        <taxon>Metazoa</taxon>
        <taxon>Ecdysozoa</taxon>
        <taxon>Arthropoda</taxon>
        <taxon>Chelicerata</taxon>
        <taxon>Arachnida</taxon>
        <taxon>Araneae</taxon>
        <taxon>Araneomorphae</taxon>
        <taxon>Entelegynae</taxon>
        <taxon>Araneoidea</taxon>
        <taxon>Araneidae</taxon>
        <taxon>Caerostris</taxon>
    </lineage>
</organism>
<reference evidence="2 3" key="1">
    <citation type="submission" date="2021-06" db="EMBL/GenBank/DDBJ databases">
        <title>Caerostris darwini draft genome.</title>
        <authorList>
            <person name="Kono N."/>
            <person name="Arakawa K."/>
        </authorList>
    </citation>
    <scope>NUCLEOTIDE SEQUENCE [LARGE SCALE GENOMIC DNA]</scope>
</reference>
<evidence type="ECO:0000313" key="2">
    <source>
        <dbReference type="EMBL" id="GIY73622.1"/>
    </source>
</evidence>
<accession>A0AAV4VTI3</accession>
<comment type="caution">
    <text evidence="2">The sequence shown here is derived from an EMBL/GenBank/DDBJ whole genome shotgun (WGS) entry which is preliminary data.</text>
</comment>
<dbReference type="AlphaFoldDB" id="A0AAV4VTI3"/>
<protein>
    <submittedName>
        <fullName evidence="2">Uncharacterized protein</fullName>
    </submittedName>
</protein>
<proteinExistence type="predicted"/>
<sequence>MLSDVIKIKCSWHFIIFGRFHYLQFKSKYQDKNIKQDVSFVFISSCIISSGRKNPHSTSHSIHNLSWLTVPVEAIMPLEITYFFGALSSGSFTHNPREPRNLSPDVISPPQTGKESLKLKGTRVHKRFNTRAESLE</sequence>
<keyword evidence="3" id="KW-1185">Reference proteome</keyword>
<dbReference type="Proteomes" id="UP001054837">
    <property type="component" value="Unassembled WGS sequence"/>
</dbReference>
<evidence type="ECO:0000313" key="3">
    <source>
        <dbReference type="Proteomes" id="UP001054837"/>
    </source>
</evidence>